<sequence length="346" mass="39520">MQNYPDKFTEESKLEIEALLEHCLDGLGESSEKFLATLFIRAIRKHIGPTTIDEHIYLKRYEVPQIELFNVLIQQFPFVRYSHSIVNQTIADIVQGESTVTILDIGIGQGIQIVNLLERLKRVSGLRKVVVIGVEPFEDALNYAGELINSINYPYNVEFIPVCSFIEAIDFAEIGNMVEAAGGPLIVNESLALHHIQHLNDRHKVIQSVRALNPKAFFLTEPNVDHFEPDFFRRFQNCYNHFYHIFQVIDQLPVGVKEKNGLKLFFGREIEDVIGGSDHERFEKHEPSFRWVEKLTVGGFKMVNGFKGVPDDMGYGIKVDYDAFNGCLGFRFKTETIISLIHAECI</sequence>
<dbReference type="STRING" id="1236989.JCM15548_1542"/>
<dbReference type="Pfam" id="PF03514">
    <property type="entry name" value="GRAS"/>
    <property type="match status" value="1"/>
</dbReference>
<proteinExistence type="predicted"/>
<comment type="caution">
    <text evidence="3">The sequence shown here is derived from an EMBL/GenBank/DDBJ whole genome shotgun (WGS) entry which is preliminary data.</text>
</comment>
<keyword evidence="2" id="KW-0804">Transcription</keyword>
<accession>A0A0E9LUC1</accession>
<dbReference type="PANTHER" id="PTHR31636">
    <property type="entry name" value="OSJNBA0084A10.13 PROTEIN-RELATED"/>
    <property type="match status" value="1"/>
</dbReference>
<evidence type="ECO:0000256" key="1">
    <source>
        <dbReference type="ARBA" id="ARBA00023015"/>
    </source>
</evidence>
<dbReference type="PROSITE" id="PS50985">
    <property type="entry name" value="GRAS"/>
    <property type="match status" value="1"/>
</dbReference>
<evidence type="ECO:0000313" key="3">
    <source>
        <dbReference type="EMBL" id="GAO28445.1"/>
    </source>
</evidence>
<dbReference type="InterPro" id="IPR029063">
    <property type="entry name" value="SAM-dependent_MTases_sf"/>
</dbReference>
<dbReference type="InterPro" id="IPR005202">
    <property type="entry name" value="TF_GRAS"/>
</dbReference>
<name>A0A0E9LUC1_9BACT</name>
<keyword evidence="1" id="KW-0805">Transcription regulation</keyword>
<dbReference type="SUPFAM" id="SSF53335">
    <property type="entry name" value="S-adenosyl-L-methionine-dependent methyltransferases"/>
    <property type="match status" value="1"/>
</dbReference>
<protein>
    <submittedName>
        <fullName evidence="3">Uncharacterized protein</fullName>
    </submittedName>
</protein>
<evidence type="ECO:0000256" key="2">
    <source>
        <dbReference type="ARBA" id="ARBA00023163"/>
    </source>
</evidence>
<organism evidence="3 4">
    <name type="scientific">Geofilum rubicundum JCM 15548</name>
    <dbReference type="NCBI Taxonomy" id="1236989"/>
    <lineage>
        <taxon>Bacteria</taxon>
        <taxon>Pseudomonadati</taxon>
        <taxon>Bacteroidota</taxon>
        <taxon>Bacteroidia</taxon>
        <taxon>Marinilabiliales</taxon>
        <taxon>Marinilabiliaceae</taxon>
        <taxon>Geofilum</taxon>
    </lineage>
</organism>
<reference evidence="3 4" key="1">
    <citation type="journal article" date="2015" name="Microbes Environ.">
        <title>Distribution and evolution of nitrogen fixation genes in the phylum bacteroidetes.</title>
        <authorList>
            <person name="Inoue J."/>
            <person name="Oshima K."/>
            <person name="Suda W."/>
            <person name="Sakamoto M."/>
            <person name="Iino T."/>
            <person name="Noda S."/>
            <person name="Hongoh Y."/>
            <person name="Hattori M."/>
            <person name="Ohkuma M."/>
        </authorList>
    </citation>
    <scope>NUCLEOTIDE SEQUENCE [LARGE SCALE GENOMIC DNA]</scope>
    <source>
        <strain evidence="3">JCM 15548</strain>
    </source>
</reference>
<dbReference type="EMBL" id="BAZW01000003">
    <property type="protein sequence ID" value="GAO28445.1"/>
    <property type="molecule type" value="Genomic_DNA"/>
</dbReference>
<dbReference type="AlphaFoldDB" id="A0A0E9LUC1"/>
<keyword evidence="4" id="KW-1185">Reference proteome</keyword>
<dbReference type="Gene3D" id="3.40.50.150">
    <property type="entry name" value="Vaccinia Virus protein VP39"/>
    <property type="match status" value="1"/>
</dbReference>
<gene>
    <name evidence="3" type="ORF">JCM15548_1542</name>
</gene>
<evidence type="ECO:0000313" key="4">
    <source>
        <dbReference type="Proteomes" id="UP000032900"/>
    </source>
</evidence>
<dbReference type="Proteomes" id="UP000032900">
    <property type="component" value="Unassembled WGS sequence"/>
</dbReference>